<feature type="transmembrane region" description="Helical" evidence="1">
    <location>
        <begin position="56"/>
        <end position="77"/>
    </location>
</feature>
<dbReference type="EMBL" id="SMKX01000006">
    <property type="protein sequence ID" value="TDD62495.1"/>
    <property type="molecule type" value="Genomic_DNA"/>
</dbReference>
<name>A0A4R4ZUH2_9ACTN</name>
<dbReference type="AlphaFoldDB" id="A0A4R4ZUH2"/>
<dbReference type="RefSeq" id="WP_132165224.1">
    <property type="nucleotide sequence ID" value="NZ_SMKX01000006.1"/>
</dbReference>
<dbReference type="Proteomes" id="UP000295124">
    <property type="component" value="Unassembled WGS sequence"/>
</dbReference>
<keyword evidence="1" id="KW-0812">Transmembrane</keyword>
<keyword evidence="3" id="KW-1185">Reference proteome</keyword>
<organism evidence="2 3">
    <name type="scientific">Kribbella antibiotica</name>
    <dbReference type="NCBI Taxonomy" id="190195"/>
    <lineage>
        <taxon>Bacteria</taxon>
        <taxon>Bacillati</taxon>
        <taxon>Actinomycetota</taxon>
        <taxon>Actinomycetes</taxon>
        <taxon>Propionibacteriales</taxon>
        <taxon>Kribbellaceae</taxon>
        <taxon>Kribbella</taxon>
    </lineage>
</organism>
<protein>
    <submittedName>
        <fullName evidence="2">Uncharacterized protein</fullName>
    </submittedName>
</protein>
<keyword evidence="1" id="KW-1133">Transmembrane helix</keyword>
<evidence type="ECO:0000313" key="2">
    <source>
        <dbReference type="EMBL" id="TDD62495.1"/>
    </source>
</evidence>
<evidence type="ECO:0000256" key="1">
    <source>
        <dbReference type="SAM" id="Phobius"/>
    </source>
</evidence>
<evidence type="ECO:0000313" key="3">
    <source>
        <dbReference type="Proteomes" id="UP000295124"/>
    </source>
</evidence>
<gene>
    <name evidence="2" type="ORF">E1263_03390</name>
</gene>
<sequence length="153" mass="16264">MTPRPVQWARGLLGLVALSHLIVPIVMWAARADLRTTIAEGSPELGPVELGKAVDVAVGSAVVFHVLLLALALWLIVKLPTGLPWVRRLATVSQVLSVVFGFVSWSSSPMFHAVIPVVGLVEVALVVLLWAPRASRAFFRGESKGSAPAPGPH</sequence>
<reference evidence="2 3" key="1">
    <citation type="submission" date="2019-03" db="EMBL/GenBank/DDBJ databases">
        <title>Draft genome sequences of novel Actinobacteria.</title>
        <authorList>
            <person name="Sahin N."/>
            <person name="Ay H."/>
            <person name="Saygin H."/>
        </authorList>
    </citation>
    <scope>NUCLEOTIDE SEQUENCE [LARGE SCALE GENOMIC DNA]</scope>
    <source>
        <strain evidence="2 3">JCM 13523</strain>
    </source>
</reference>
<feature type="transmembrane region" description="Helical" evidence="1">
    <location>
        <begin position="89"/>
        <end position="107"/>
    </location>
</feature>
<comment type="caution">
    <text evidence="2">The sequence shown here is derived from an EMBL/GenBank/DDBJ whole genome shotgun (WGS) entry which is preliminary data.</text>
</comment>
<dbReference type="OrthoDB" id="4773623at2"/>
<proteinExistence type="predicted"/>
<accession>A0A4R4ZUH2</accession>
<keyword evidence="1" id="KW-0472">Membrane</keyword>
<feature type="transmembrane region" description="Helical" evidence="1">
    <location>
        <begin position="113"/>
        <end position="131"/>
    </location>
</feature>